<organism evidence="1 2">
    <name type="scientific">Halpernia frigidisoli</name>
    <dbReference type="NCBI Taxonomy" id="1125876"/>
    <lineage>
        <taxon>Bacteria</taxon>
        <taxon>Pseudomonadati</taxon>
        <taxon>Bacteroidota</taxon>
        <taxon>Flavobacteriia</taxon>
        <taxon>Flavobacteriales</taxon>
        <taxon>Weeksellaceae</taxon>
        <taxon>Chryseobacterium group</taxon>
        <taxon>Halpernia</taxon>
    </lineage>
</organism>
<evidence type="ECO:0000313" key="2">
    <source>
        <dbReference type="Proteomes" id="UP000198931"/>
    </source>
</evidence>
<dbReference type="EMBL" id="FOQT01000004">
    <property type="protein sequence ID" value="SFI39986.1"/>
    <property type="molecule type" value="Genomic_DNA"/>
</dbReference>
<name>A0A1I3HW59_9FLAO</name>
<dbReference type="STRING" id="1125876.SAMN05443292_2425"/>
<dbReference type="AlphaFoldDB" id="A0A1I3HW59"/>
<protein>
    <recommendedName>
        <fullName evidence="3">Carboxypeptidase-like regulatory domain-containing protein</fullName>
    </recommendedName>
</protein>
<dbReference type="RefSeq" id="WP_090081004.1">
    <property type="nucleotide sequence ID" value="NZ_FOQT01000004.1"/>
</dbReference>
<reference evidence="1 2" key="1">
    <citation type="submission" date="2016-10" db="EMBL/GenBank/DDBJ databases">
        <authorList>
            <person name="de Groot N.N."/>
        </authorList>
    </citation>
    <scope>NUCLEOTIDE SEQUENCE [LARGE SCALE GENOMIC DNA]</scope>
    <source>
        <strain evidence="1 2">DSM 26000</strain>
    </source>
</reference>
<evidence type="ECO:0008006" key="3">
    <source>
        <dbReference type="Google" id="ProtNLM"/>
    </source>
</evidence>
<sequence length="262" mass="29609">MRSSFKIDKPCSKSWESMNEDFGGKFCQFCEKKVWDLTEKDDLEISEILKTNKNICGRISNSKINFAASLAFSASLSLVSCASSTNFKNNKNSEISINQNVIFKGNLKAGNGAIIKNTSVEFVTLGKLFSTTSDQLGDFSMEIPLTKIEKKNILIFSSKNLSTSKRFRDTISQHLIIQKTDLFLNKTLTLRESTTQIGAVVIVSPTPPDFYYFDGKEISEKKFKTILKANPNYRELVFDEDDFTKILTNTNFVGHVYLLYSQ</sequence>
<proteinExistence type="predicted"/>
<dbReference type="OrthoDB" id="7432683at2"/>
<gene>
    <name evidence="1" type="ORF">SAMN05443292_2425</name>
</gene>
<dbReference type="Proteomes" id="UP000198931">
    <property type="component" value="Unassembled WGS sequence"/>
</dbReference>
<keyword evidence="2" id="KW-1185">Reference proteome</keyword>
<accession>A0A1I3HW59</accession>
<evidence type="ECO:0000313" key="1">
    <source>
        <dbReference type="EMBL" id="SFI39986.1"/>
    </source>
</evidence>